<proteinExistence type="predicted"/>
<evidence type="ECO:0000313" key="2">
    <source>
        <dbReference type="Proteomes" id="UP001239111"/>
    </source>
</evidence>
<reference evidence="1" key="1">
    <citation type="submission" date="2023-04" db="EMBL/GenBank/DDBJ databases">
        <title>A chromosome-level genome assembly of the parasitoid wasp Eretmocerus hayati.</title>
        <authorList>
            <person name="Zhong Y."/>
            <person name="Liu S."/>
            <person name="Liu Y."/>
        </authorList>
    </citation>
    <scope>NUCLEOTIDE SEQUENCE</scope>
    <source>
        <strain evidence="1">ZJU_SS_LIU_2023</strain>
    </source>
</reference>
<gene>
    <name evidence="1" type="ORF">QAD02_011455</name>
</gene>
<sequence length="125" mass="14373">MNGNPKKLMGHRSPDGPILCLLSLDLLLNKVEDDPIRKAIIDKKIKPKKNWLKAEDGVKKMRQGFFAIAMEAGSGYKIVQEIFEEHEKCGLREIVAVPLFHPMFMITKQSPYVEIFRIRQVHSDK</sequence>
<evidence type="ECO:0000313" key="1">
    <source>
        <dbReference type="EMBL" id="KAJ8675669.1"/>
    </source>
</evidence>
<keyword evidence="2" id="KW-1185">Reference proteome</keyword>
<accession>A0ACC2NWL5</accession>
<organism evidence="1 2">
    <name type="scientific">Eretmocerus hayati</name>
    <dbReference type="NCBI Taxonomy" id="131215"/>
    <lineage>
        <taxon>Eukaryota</taxon>
        <taxon>Metazoa</taxon>
        <taxon>Ecdysozoa</taxon>
        <taxon>Arthropoda</taxon>
        <taxon>Hexapoda</taxon>
        <taxon>Insecta</taxon>
        <taxon>Pterygota</taxon>
        <taxon>Neoptera</taxon>
        <taxon>Endopterygota</taxon>
        <taxon>Hymenoptera</taxon>
        <taxon>Apocrita</taxon>
        <taxon>Proctotrupomorpha</taxon>
        <taxon>Chalcidoidea</taxon>
        <taxon>Aphelinidae</taxon>
        <taxon>Aphelininae</taxon>
        <taxon>Eretmocerus</taxon>
    </lineage>
</organism>
<name>A0ACC2NWL5_9HYME</name>
<comment type="caution">
    <text evidence="1">The sequence shown here is derived from an EMBL/GenBank/DDBJ whole genome shotgun (WGS) entry which is preliminary data.</text>
</comment>
<protein>
    <submittedName>
        <fullName evidence="1">Uncharacterized protein</fullName>
    </submittedName>
</protein>
<dbReference type="EMBL" id="CM056742">
    <property type="protein sequence ID" value="KAJ8675669.1"/>
    <property type="molecule type" value="Genomic_DNA"/>
</dbReference>
<dbReference type="Proteomes" id="UP001239111">
    <property type="component" value="Chromosome 2"/>
</dbReference>